<dbReference type="AlphaFoldDB" id="A0AAV0IJW9"/>
<gene>
    <name evidence="3" type="ORF">LITE_LOCUS9209</name>
</gene>
<dbReference type="EMBL" id="CAMGYJ010000003">
    <property type="protein sequence ID" value="CAI0396620.1"/>
    <property type="molecule type" value="Genomic_DNA"/>
</dbReference>
<evidence type="ECO:0000256" key="1">
    <source>
        <dbReference type="SAM" id="MobiDB-lite"/>
    </source>
</evidence>
<keyword evidence="2" id="KW-0812">Transmembrane</keyword>
<protein>
    <submittedName>
        <fullName evidence="3">Uncharacterized protein</fullName>
    </submittedName>
</protein>
<keyword evidence="2" id="KW-0472">Membrane</keyword>
<feature type="transmembrane region" description="Helical" evidence="2">
    <location>
        <begin position="6"/>
        <end position="29"/>
    </location>
</feature>
<sequence length="181" mass="20303">MGCRDLFIPHILLALIMTTFVLIQLSFVYKQHNSTTWSVYHLKSDNEFIRTSKGYPYILVYDYLDDPYLSDVIHANSSRFEPLAVVGRRSSAAPYKALDVLGVTIHGDKLEELMEDLTLVDQTGQTFHLLVNRRGLCLLYVGSRRVMRLRIIVVVRRVGGAAGGEGEASGCSRGCLRSSYS</sequence>
<evidence type="ECO:0000256" key="2">
    <source>
        <dbReference type="SAM" id="Phobius"/>
    </source>
</evidence>
<reference evidence="3" key="1">
    <citation type="submission" date="2022-08" db="EMBL/GenBank/DDBJ databases">
        <authorList>
            <person name="Gutierrez-Valencia J."/>
        </authorList>
    </citation>
    <scope>NUCLEOTIDE SEQUENCE</scope>
</reference>
<organism evidence="3 4">
    <name type="scientific">Linum tenue</name>
    <dbReference type="NCBI Taxonomy" id="586396"/>
    <lineage>
        <taxon>Eukaryota</taxon>
        <taxon>Viridiplantae</taxon>
        <taxon>Streptophyta</taxon>
        <taxon>Embryophyta</taxon>
        <taxon>Tracheophyta</taxon>
        <taxon>Spermatophyta</taxon>
        <taxon>Magnoliopsida</taxon>
        <taxon>eudicotyledons</taxon>
        <taxon>Gunneridae</taxon>
        <taxon>Pentapetalae</taxon>
        <taxon>rosids</taxon>
        <taxon>fabids</taxon>
        <taxon>Malpighiales</taxon>
        <taxon>Linaceae</taxon>
        <taxon>Linum</taxon>
    </lineage>
</organism>
<name>A0AAV0IJW9_9ROSI</name>
<comment type="caution">
    <text evidence="3">The sequence shown here is derived from an EMBL/GenBank/DDBJ whole genome shotgun (WGS) entry which is preliminary data.</text>
</comment>
<evidence type="ECO:0000313" key="4">
    <source>
        <dbReference type="Proteomes" id="UP001154282"/>
    </source>
</evidence>
<accession>A0AAV0IJW9</accession>
<dbReference type="Proteomes" id="UP001154282">
    <property type="component" value="Unassembled WGS sequence"/>
</dbReference>
<evidence type="ECO:0000313" key="3">
    <source>
        <dbReference type="EMBL" id="CAI0396620.1"/>
    </source>
</evidence>
<feature type="region of interest" description="Disordered" evidence="1">
    <location>
        <begin position="162"/>
        <end position="181"/>
    </location>
</feature>
<proteinExistence type="predicted"/>
<keyword evidence="2" id="KW-1133">Transmembrane helix</keyword>
<keyword evidence="4" id="KW-1185">Reference proteome</keyword>